<dbReference type="GO" id="GO:0016020">
    <property type="term" value="C:membrane"/>
    <property type="evidence" value="ECO:0007669"/>
    <property type="project" value="UniProtKB-SubCell"/>
</dbReference>
<comment type="subcellular location">
    <subcellularLocation>
        <location evidence="1">Membrane</location>
        <topology evidence="1">Single-pass membrane protein</topology>
    </subcellularLocation>
</comment>
<dbReference type="RefSeq" id="XP_030336169.1">
    <property type="nucleotide sequence ID" value="XM_030480309.1"/>
</dbReference>
<name>A0A672UCF2_STRHB</name>
<evidence type="ECO:0000259" key="6">
    <source>
        <dbReference type="PROSITE" id="PS50041"/>
    </source>
</evidence>
<protein>
    <submittedName>
        <fullName evidence="7">C-type lectin domain family 12 member A-like</fullName>
    </submittedName>
</protein>
<dbReference type="InParanoid" id="A0A672UCF2"/>
<keyword evidence="4" id="KW-0325">Glycoprotein</keyword>
<keyword evidence="2" id="KW-0430">Lectin</keyword>
<gene>
    <name evidence="7" type="primary">LOC115605602</name>
</gene>
<evidence type="ECO:0000256" key="2">
    <source>
        <dbReference type="ARBA" id="ARBA00022734"/>
    </source>
</evidence>
<dbReference type="InterPro" id="IPR052309">
    <property type="entry name" value="C-type_Lectin_Domain_Fam1"/>
</dbReference>
<accession>A0A672UCF2</accession>
<dbReference type="OMA" id="TWMWHED"/>
<evidence type="ECO:0000256" key="1">
    <source>
        <dbReference type="ARBA" id="ARBA00004167"/>
    </source>
</evidence>
<reference evidence="7" key="3">
    <citation type="submission" date="2025-09" db="UniProtKB">
        <authorList>
            <consortium name="Ensembl"/>
        </authorList>
    </citation>
    <scope>IDENTIFICATION</scope>
</reference>
<evidence type="ECO:0000313" key="7">
    <source>
        <dbReference type="Ensembl" id="ENSSHBP00005012004.1"/>
    </source>
</evidence>
<dbReference type="InterPro" id="IPR016186">
    <property type="entry name" value="C-type_lectin-like/link_sf"/>
</dbReference>
<dbReference type="GeneID" id="115605602"/>
<dbReference type="Proteomes" id="UP000472266">
    <property type="component" value="Chromosome 4"/>
</dbReference>
<organism evidence="7 8">
    <name type="scientific">Strigops habroptila</name>
    <name type="common">Kakapo</name>
    <dbReference type="NCBI Taxonomy" id="2489341"/>
    <lineage>
        <taxon>Eukaryota</taxon>
        <taxon>Metazoa</taxon>
        <taxon>Chordata</taxon>
        <taxon>Craniata</taxon>
        <taxon>Vertebrata</taxon>
        <taxon>Euteleostomi</taxon>
        <taxon>Archelosauria</taxon>
        <taxon>Archosauria</taxon>
        <taxon>Dinosauria</taxon>
        <taxon>Saurischia</taxon>
        <taxon>Theropoda</taxon>
        <taxon>Coelurosauria</taxon>
        <taxon>Aves</taxon>
        <taxon>Neognathae</taxon>
        <taxon>Neoaves</taxon>
        <taxon>Telluraves</taxon>
        <taxon>Australaves</taxon>
        <taxon>Psittaciformes</taxon>
        <taxon>Psittacidae</taxon>
        <taxon>Strigops</taxon>
    </lineage>
</organism>
<dbReference type="SMART" id="SM00034">
    <property type="entry name" value="CLECT"/>
    <property type="match status" value="1"/>
</dbReference>
<dbReference type="SUPFAM" id="SSF56436">
    <property type="entry name" value="C-type lectin-like"/>
    <property type="match status" value="1"/>
</dbReference>
<dbReference type="PROSITE" id="PS50041">
    <property type="entry name" value="C_TYPE_LECTIN_2"/>
    <property type="match status" value="1"/>
</dbReference>
<dbReference type="PANTHER" id="PTHR46490">
    <property type="entry name" value="C-TYPE LECTIN DOMAIN FAMILY 12 MEMBER A-RELATED"/>
    <property type="match status" value="1"/>
</dbReference>
<dbReference type="CDD" id="cd03593">
    <property type="entry name" value="CLECT_NK_receptors_like"/>
    <property type="match status" value="1"/>
</dbReference>
<keyword evidence="5" id="KW-0812">Transmembrane</keyword>
<proteinExistence type="predicted"/>
<dbReference type="Ensembl" id="ENSSHBT00005014459.1">
    <property type="protein sequence ID" value="ENSSHBP00005012004.1"/>
    <property type="gene ID" value="ENSSHBG00005010501.1"/>
</dbReference>
<dbReference type="PANTHER" id="PTHR46490:SF6">
    <property type="entry name" value="ASIALOGLYCOPROTEIN RECEPTOR 1-LIKE-RELATED"/>
    <property type="match status" value="1"/>
</dbReference>
<dbReference type="InterPro" id="IPR001304">
    <property type="entry name" value="C-type_lectin-like"/>
</dbReference>
<dbReference type="GeneTree" id="ENSGT00940000156296"/>
<reference evidence="7" key="2">
    <citation type="submission" date="2025-08" db="UniProtKB">
        <authorList>
            <consortium name="Ensembl"/>
        </authorList>
    </citation>
    <scope>IDENTIFICATION</scope>
</reference>
<dbReference type="InterPro" id="IPR033992">
    <property type="entry name" value="NKR-like_CTLD"/>
</dbReference>
<evidence type="ECO:0000256" key="5">
    <source>
        <dbReference type="SAM" id="Phobius"/>
    </source>
</evidence>
<evidence type="ECO:0000256" key="3">
    <source>
        <dbReference type="ARBA" id="ARBA00023157"/>
    </source>
</evidence>
<sequence>MTEVTYANLKFENNHELDNISETKKTKEKGPPTSFRSCWPAVLILLMLCLTLLTALVTLAVLFFQIPKDYRTQLRDLNMTKNELHANFSNMLQSIGNQLCLEGETNLKNNGQNCVLCPTNWNWKGGGTCYYLSMEKKSWEQSLRFCSSQNSTLLLIKEEEKLELVKKIPTTEYWLGLRVQQRVWYWADNTTLTEQQKSWVKPNYYTQCCGWVYYTTIYCKPCKEELHYICEKPAIQLQRCNNSCQEGWFVRPNDYEKLEDDLRDM</sequence>
<dbReference type="InterPro" id="IPR016187">
    <property type="entry name" value="CTDL_fold"/>
</dbReference>
<dbReference type="Gene3D" id="3.10.100.10">
    <property type="entry name" value="Mannose-Binding Protein A, subunit A"/>
    <property type="match status" value="1"/>
</dbReference>
<keyword evidence="5" id="KW-1133">Transmembrane helix</keyword>
<dbReference type="AlphaFoldDB" id="A0A672UCF2"/>
<keyword evidence="5" id="KW-0472">Membrane</keyword>
<dbReference type="OrthoDB" id="6133475at2759"/>
<dbReference type="KEGG" id="shab:115605602"/>
<evidence type="ECO:0000313" key="8">
    <source>
        <dbReference type="Proteomes" id="UP000472266"/>
    </source>
</evidence>
<keyword evidence="8" id="KW-1185">Reference proteome</keyword>
<evidence type="ECO:0000256" key="4">
    <source>
        <dbReference type="ARBA" id="ARBA00023180"/>
    </source>
</evidence>
<dbReference type="Pfam" id="PF00059">
    <property type="entry name" value="Lectin_C"/>
    <property type="match status" value="1"/>
</dbReference>
<feature type="domain" description="C-type lectin" evidence="6">
    <location>
        <begin position="125"/>
        <end position="231"/>
    </location>
</feature>
<feature type="transmembrane region" description="Helical" evidence="5">
    <location>
        <begin position="41"/>
        <end position="64"/>
    </location>
</feature>
<reference evidence="7 8" key="1">
    <citation type="submission" date="2019-11" db="EMBL/GenBank/DDBJ databases">
        <title>Strigops habroptila (kakapo) genome, bStrHab1, primary haplotype, v2.</title>
        <authorList>
            <person name="Jarvis E.D."/>
            <person name="Howard J."/>
            <person name="Rhie A."/>
            <person name="Phillippy A."/>
            <person name="Korlach J."/>
            <person name="Digby A."/>
            <person name="Iorns D."/>
            <person name="Eason D."/>
            <person name="Robertson B."/>
            <person name="Raemaekers T."/>
            <person name="Howe K."/>
            <person name="Lewin H."/>
            <person name="Damas J."/>
            <person name="Hastie A."/>
            <person name="Tracey A."/>
            <person name="Chow W."/>
            <person name="Fedrigo O."/>
        </authorList>
    </citation>
    <scope>NUCLEOTIDE SEQUENCE [LARGE SCALE GENOMIC DNA]</scope>
</reference>
<keyword evidence="3" id="KW-1015">Disulfide bond</keyword>
<dbReference type="GO" id="GO:0030246">
    <property type="term" value="F:carbohydrate binding"/>
    <property type="evidence" value="ECO:0007669"/>
    <property type="project" value="UniProtKB-KW"/>
</dbReference>